<comment type="caution">
    <text evidence="1">The sequence shown here is derived from an EMBL/GenBank/DDBJ whole genome shotgun (WGS) entry which is preliminary data.</text>
</comment>
<accession>A0A5M3T4B7</accession>
<dbReference type="Proteomes" id="UP000326169">
    <property type="component" value="Unassembled WGS sequence"/>
</dbReference>
<evidence type="ECO:0000313" key="2">
    <source>
        <dbReference type="Proteomes" id="UP000326169"/>
    </source>
</evidence>
<gene>
    <name evidence="1" type="ORF">NIES46_26420</name>
</gene>
<organism evidence="1 2">
    <name type="scientific">Limnospira platensis NIES-46</name>
    <dbReference type="NCBI Taxonomy" id="1236695"/>
    <lineage>
        <taxon>Bacteria</taxon>
        <taxon>Bacillati</taxon>
        <taxon>Cyanobacteriota</taxon>
        <taxon>Cyanophyceae</taxon>
        <taxon>Oscillatoriophycideae</taxon>
        <taxon>Oscillatoriales</taxon>
        <taxon>Sirenicapillariaceae</taxon>
        <taxon>Limnospira</taxon>
    </lineage>
</organism>
<name>A0A5M3T4B7_LIMPL</name>
<evidence type="ECO:0000313" key="1">
    <source>
        <dbReference type="EMBL" id="GCE94583.1"/>
    </source>
</evidence>
<sequence length="143" mass="16376">MVNSIESVRAMLVLEFKVKGKSHQYAAIEESIRTAQFVRNKALRYWMDNRGVNKYDLNKYCRVLAREYDWARELNSTARQASAERAWSSISRFFENCRQQPARKDILGSRKTVVLSSTKTPVGSYSTLSILSLPTRKGSDDSS</sequence>
<proteinExistence type="predicted"/>
<keyword evidence="2" id="KW-1185">Reference proteome</keyword>
<dbReference type="EMBL" id="BIMW01000102">
    <property type="protein sequence ID" value="GCE94583.1"/>
    <property type="molecule type" value="Genomic_DNA"/>
</dbReference>
<protein>
    <submittedName>
        <fullName evidence="1">Transposase</fullName>
    </submittedName>
</protein>
<reference evidence="1 2" key="1">
    <citation type="journal article" date="2019" name="J Genomics">
        <title>The Draft Genome of a Hydrogen-producing Cyanobacterium, Arthrospira platensis NIES-46.</title>
        <authorList>
            <person name="Suzuki S."/>
            <person name="Yamaguchi H."/>
            <person name="Kawachi M."/>
        </authorList>
    </citation>
    <scope>NUCLEOTIDE SEQUENCE [LARGE SCALE GENOMIC DNA]</scope>
    <source>
        <strain evidence="1 2">NIES-46</strain>
    </source>
</reference>